<dbReference type="Pfam" id="PF00106">
    <property type="entry name" value="adh_short"/>
    <property type="match status" value="1"/>
</dbReference>
<dbReference type="GO" id="GO:0005737">
    <property type="term" value="C:cytoplasm"/>
    <property type="evidence" value="ECO:0007669"/>
    <property type="project" value="TreeGrafter"/>
</dbReference>
<comment type="caution">
    <text evidence="3">The sequence shown here is derived from an EMBL/GenBank/DDBJ whole genome shotgun (WGS) entry which is preliminary data.</text>
</comment>
<accession>A0A9W5Z4S4</accession>
<dbReference type="Gene3D" id="3.40.50.720">
    <property type="entry name" value="NAD(P)-binding Rossmann-like Domain"/>
    <property type="match status" value="1"/>
</dbReference>
<feature type="non-terminal residue" evidence="3">
    <location>
        <position position="133"/>
    </location>
</feature>
<dbReference type="AlphaFoldDB" id="A0A9W5Z4S4"/>
<keyword evidence="2" id="KW-0560">Oxidoreductase</keyword>
<evidence type="ECO:0000256" key="2">
    <source>
        <dbReference type="ARBA" id="ARBA00023002"/>
    </source>
</evidence>
<dbReference type="PRINTS" id="PR00081">
    <property type="entry name" value="GDHRDH"/>
</dbReference>
<evidence type="ECO:0000313" key="4">
    <source>
        <dbReference type="Proteomes" id="UP001143548"/>
    </source>
</evidence>
<comment type="similarity">
    <text evidence="1">Belongs to the short-chain dehydrogenases/reductases (SDR) family.</text>
</comment>
<dbReference type="PANTHER" id="PTHR44229:SF4">
    <property type="entry name" value="15-HYDROXYPROSTAGLANDIN DEHYDROGENASE [NAD(+)]"/>
    <property type="match status" value="1"/>
</dbReference>
<evidence type="ECO:0000256" key="1">
    <source>
        <dbReference type="ARBA" id="ARBA00006484"/>
    </source>
</evidence>
<proteinExistence type="inferred from homology"/>
<reference evidence="3" key="1">
    <citation type="submission" date="2022-07" db="EMBL/GenBank/DDBJ databases">
        <title>Taxonomy of Aspergillus series Nigri: significant species reduction supported by multi-species coalescent approaches.</title>
        <authorList>
            <person name="Bian C."/>
            <person name="Kusuya Y."/>
            <person name="Sklenar F."/>
            <person name="D'hooge E."/>
            <person name="Yaguchi T."/>
            <person name="Takahashi H."/>
            <person name="Hubka V."/>
        </authorList>
    </citation>
    <scope>NUCLEOTIDE SEQUENCE</scope>
    <source>
        <strain evidence="3">CBS 733.88</strain>
    </source>
</reference>
<dbReference type="GO" id="GO:0016616">
    <property type="term" value="F:oxidoreductase activity, acting on the CH-OH group of donors, NAD or NADP as acceptor"/>
    <property type="evidence" value="ECO:0007669"/>
    <property type="project" value="TreeGrafter"/>
</dbReference>
<dbReference type="SUPFAM" id="SSF51735">
    <property type="entry name" value="NAD(P)-binding Rossmann-fold domains"/>
    <property type="match status" value="1"/>
</dbReference>
<name>A0A9W5Z4S4_9EURO</name>
<dbReference type="PANTHER" id="PTHR44229">
    <property type="entry name" value="15-HYDROXYPROSTAGLANDIN DEHYDROGENASE [NAD(+)]"/>
    <property type="match status" value="1"/>
</dbReference>
<dbReference type="InterPro" id="IPR036291">
    <property type="entry name" value="NAD(P)-bd_dom_sf"/>
</dbReference>
<dbReference type="Proteomes" id="UP001143548">
    <property type="component" value="Unassembled WGS sequence"/>
</dbReference>
<sequence>MTSPKTILITGAAGGIGLSTSRHFNTIHPNSIIILTDLPAHQEATESVIQSTFPHPERAAFLPADITDWGQMTRLFRTIAREYGGVDVVVANAGMMESTPVLDLNDVDEGTGELRESVEARRVVDVNLMGSLN</sequence>
<gene>
    <name evidence="3" type="ORF">AbraCBS73388_009885</name>
</gene>
<protein>
    <submittedName>
        <fullName evidence="3">Uncharacterized protein</fullName>
    </submittedName>
</protein>
<dbReference type="InterPro" id="IPR002347">
    <property type="entry name" value="SDR_fam"/>
</dbReference>
<dbReference type="EMBL" id="BROQ01000687">
    <property type="protein sequence ID" value="GKZ28066.1"/>
    <property type="molecule type" value="Genomic_DNA"/>
</dbReference>
<organism evidence="3 4">
    <name type="scientific">Aspergillus brasiliensis</name>
    <dbReference type="NCBI Taxonomy" id="319629"/>
    <lineage>
        <taxon>Eukaryota</taxon>
        <taxon>Fungi</taxon>
        <taxon>Dikarya</taxon>
        <taxon>Ascomycota</taxon>
        <taxon>Pezizomycotina</taxon>
        <taxon>Eurotiomycetes</taxon>
        <taxon>Eurotiomycetidae</taxon>
        <taxon>Eurotiales</taxon>
        <taxon>Aspergillaceae</taxon>
        <taxon>Aspergillus</taxon>
        <taxon>Aspergillus subgen. Circumdati</taxon>
    </lineage>
</organism>
<evidence type="ECO:0000313" key="3">
    <source>
        <dbReference type="EMBL" id="GKZ28066.1"/>
    </source>
</evidence>